<accession>A0A212CSK9</accession>
<dbReference type="EMBL" id="MKHE01000013">
    <property type="protein sequence ID" value="OWK08990.1"/>
    <property type="molecule type" value="Genomic_DNA"/>
</dbReference>
<organism evidence="1 2">
    <name type="scientific">Cervus elaphus hippelaphus</name>
    <name type="common">European red deer</name>
    <dbReference type="NCBI Taxonomy" id="46360"/>
    <lineage>
        <taxon>Eukaryota</taxon>
        <taxon>Metazoa</taxon>
        <taxon>Chordata</taxon>
        <taxon>Craniata</taxon>
        <taxon>Vertebrata</taxon>
        <taxon>Euteleostomi</taxon>
        <taxon>Mammalia</taxon>
        <taxon>Eutheria</taxon>
        <taxon>Laurasiatheria</taxon>
        <taxon>Artiodactyla</taxon>
        <taxon>Ruminantia</taxon>
        <taxon>Pecora</taxon>
        <taxon>Cervidae</taxon>
        <taxon>Cervinae</taxon>
        <taxon>Cervus</taxon>
    </lineage>
</organism>
<gene>
    <name evidence="1" type="ORF">Celaphus_00015141</name>
</gene>
<sequence>MAAYEFILYHVRFFLSLKKKKGDRRLKCGIACKKEKVIKEIQESLRKKTVLGLLLHQSSRNENLTESLCEEEVTILCLVKVVEPAPGDLDAEDPHLVDEAKNLVSVTFDISKMNP</sequence>
<reference evidence="1 2" key="1">
    <citation type="journal article" date="2018" name="Mol. Genet. Genomics">
        <title>The red deer Cervus elaphus genome CerEla1.0: sequencing, annotating, genes, and chromosomes.</title>
        <authorList>
            <person name="Bana N.A."/>
            <person name="Nyiri A."/>
            <person name="Nagy J."/>
            <person name="Frank K."/>
            <person name="Nagy T."/>
            <person name="Steger V."/>
            <person name="Schiller M."/>
            <person name="Lakatos P."/>
            <person name="Sugar L."/>
            <person name="Horn P."/>
            <person name="Barta E."/>
            <person name="Orosz L."/>
        </authorList>
    </citation>
    <scope>NUCLEOTIDE SEQUENCE [LARGE SCALE GENOMIC DNA]</scope>
    <source>
        <strain evidence="1">Hungarian</strain>
    </source>
</reference>
<protein>
    <submittedName>
        <fullName evidence="1">Uncharacterized protein</fullName>
    </submittedName>
</protein>
<evidence type="ECO:0000313" key="1">
    <source>
        <dbReference type="EMBL" id="OWK08990.1"/>
    </source>
</evidence>
<keyword evidence="2" id="KW-1185">Reference proteome</keyword>
<proteinExistence type="predicted"/>
<evidence type="ECO:0000313" key="2">
    <source>
        <dbReference type="Proteomes" id="UP000242450"/>
    </source>
</evidence>
<comment type="caution">
    <text evidence="1">The sequence shown here is derived from an EMBL/GenBank/DDBJ whole genome shotgun (WGS) entry which is preliminary data.</text>
</comment>
<dbReference type="AlphaFoldDB" id="A0A212CSK9"/>
<name>A0A212CSK9_CEREH</name>
<dbReference type="OrthoDB" id="75792at2759"/>
<dbReference type="Proteomes" id="UP000242450">
    <property type="component" value="Chromosome 13"/>
</dbReference>